<accession>A0A4Q7UZ70</accession>
<evidence type="ECO:0000313" key="3">
    <source>
        <dbReference type="Proteomes" id="UP000291591"/>
    </source>
</evidence>
<keyword evidence="1" id="KW-0812">Transmembrane</keyword>
<reference evidence="2 3" key="1">
    <citation type="submission" date="2019-02" db="EMBL/GenBank/DDBJ databases">
        <title>Sequencing the genomes of 1000 actinobacteria strains.</title>
        <authorList>
            <person name="Klenk H.-P."/>
        </authorList>
    </citation>
    <scope>NUCLEOTIDE SEQUENCE [LARGE SCALE GENOMIC DNA]</scope>
    <source>
        <strain evidence="2 3">DSM 45779</strain>
    </source>
</reference>
<gene>
    <name evidence="2" type="ORF">EV383_3992</name>
</gene>
<keyword evidence="3" id="KW-1185">Reference proteome</keyword>
<feature type="transmembrane region" description="Helical" evidence="1">
    <location>
        <begin position="76"/>
        <end position="94"/>
    </location>
</feature>
<evidence type="ECO:0008006" key="4">
    <source>
        <dbReference type="Google" id="ProtNLM"/>
    </source>
</evidence>
<comment type="caution">
    <text evidence="2">The sequence shown here is derived from an EMBL/GenBank/DDBJ whole genome shotgun (WGS) entry which is preliminary data.</text>
</comment>
<evidence type="ECO:0000313" key="2">
    <source>
        <dbReference type="EMBL" id="RZT87085.1"/>
    </source>
</evidence>
<keyword evidence="1" id="KW-1133">Transmembrane helix</keyword>
<evidence type="ECO:0000256" key="1">
    <source>
        <dbReference type="SAM" id="Phobius"/>
    </source>
</evidence>
<organism evidence="2 3">
    <name type="scientific">Pseudonocardia sediminis</name>
    <dbReference type="NCBI Taxonomy" id="1397368"/>
    <lineage>
        <taxon>Bacteria</taxon>
        <taxon>Bacillati</taxon>
        <taxon>Actinomycetota</taxon>
        <taxon>Actinomycetes</taxon>
        <taxon>Pseudonocardiales</taxon>
        <taxon>Pseudonocardiaceae</taxon>
        <taxon>Pseudonocardia</taxon>
    </lineage>
</organism>
<dbReference type="Proteomes" id="UP000291591">
    <property type="component" value="Unassembled WGS sequence"/>
</dbReference>
<name>A0A4Q7UZ70_PSEST</name>
<dbReference type="EMBL" id="SHKL01000001">
    <property type="protein sequence ID" value="RZT87085.1"/>
    <property type="molecule type" value="Genomic_DNA"/>
</dbReference>
<dbReference type="RefSeq" id="WP_130291280.1">
    <property type="nucleotide sequence ID" value="NZ_SHKL01000001.1"/>
</dbReference>
<dbReference type="AlphaFoldDB" id="A0A4Q7UZ70"/>
<sequence length="114" mass="12645">MAGRHSEEDVVVEDGHHVIDVTDLSPGEIRARVEDLQDDHVVQVEQARDDLSESIDRFVEGLAALRARLVAKARAAAPYAAGAAGVGVTTLLVVDARRSRTRRRQRRAERARRR</sequence>
<proteinExistence type="predicted"/>
<protein>
    <recommendedName>
        <fullName evidence="4">DUF3618 domain-containing protein</fullName>
    </recommendedName>
</protein>
<keyword evidence="1" id="KW-0472">Membrane</keyword>